<keyword evidence="6" id="KW-0677">Repeat</keyword>
<feature type="transmembrane region" description="Helical" evidence="9">
    <location>
        <begin position="12"/>
        <end position="35"/>
    </location>
</feature>
<evidence type="ECO:0000256" key="5">
    <source>
        <dbReference type="ARBA" id="ARBA00022692"/>
    </source>
</evidence>
<feature type="transmembrane region" description="Helical" evidence="9">
    <location>
        <begin position="193"/>
        <end position="215"/>
    </location>
</feature>
<keyword evidence="5 9" id="KW-0812">Transmembrane</keyword>
<dbReference type="GO" id="GO:0005886">
    <property type="term" value="C:plasma membrane"/>
    <property type="evidence" value="ECO:0007669"/>
    <property type="project" value="UniProtKB-SubCell"/>
</dbReference>
<evidence type="ECO:0000256" key="10">
    <source>
        <dbReference type="SAM" id="MobiDB-lite"/>
    </source>
</evidence>
<dbReference type="GO" id="GO:0051119">
    <property type="term" value="F:sugar transmembrane transporter activity"/>
    <property type="evidence" value="ECO:0007669"/>
    <property type="project" value="InterPro"/>
</dbReference>
<name>A0A834TU45_9FABA</name>
<dbReference type="EMBL" id="JAAIUW010000006">
    <property type="protein sequence ID" value="KAF7828113.1"/>
    <property type="molecule type" value="Genomic_DNA"/>
</dbReference>
<feature type="region of interest" description="Disordered" evidence="10">
    <location>
        <begin position="244"/>
        <end position="268"/>
    </location>
</feature>
<comment type="similarity">
    <text evidence="2 9">Belongs to the SWEET sugar transporter family.</text>
</comment>
<dbReference type="FunFam" id="1.20.1280.290:FF:000002">
    <property type="entry name" value="Bidirectional sugar transporter SWEET"/>
    <property type="match status" value="1"/>
</dbReference>
<dbReference type="Pfam" id="PF03083">
    <property type="entry name" value="MtN3_slv"/>
    <property type="match status" value="2"/>
</dbReference>
<evidence type="ECO:0000256" key="4">
    <source>
        <dbReference type="ARBA" id="ARBA00022597"/>
    </source>
</evidence>
<evidence type="ECO:0000256" key="8">
    <source>
        <dbReference type="ARBA" id="ARBA00023136"/>
    </source>
</evidence>
<dbReference type="InterPro" id="IPR004316">
    <property type="entry name" value="SWEET_rpt"/>
</dbReference>
<comment type="subcellular location">
    <subcellularLocation>
        <location evidence="9">Cell membrane</location>
        <topology evidence="9">Multi-pass membrane protein</topology>
    </subcellularLocation>
    <subcellularLocation>
        <location evidence="1">Endomembrane system</location>
        <topology evidence="1">Multi-pass membrane protein</topology>
    </subcellularLocation>
</comment>
<dbReference type="GO" id="GO:0012505">
    <property type="term" value="C:endomembrane system"/>
    <property type="evidence" value="ECO:0007669"/>
    <property type="project" value="UniProtKB-SubCell"/>
</dbReference>
<evidence type="ECO:0000313" key="11">
    <source>
        <dbReference type="EMBL" id="KAF7828113.1"/>
    </source>
</evidence>
<dbReference type="InterPro" id="IPR047664">
    <property type="entry name" value="SWEET"/>
</dbReference>
<gene>
    <name evidence="11" type="ORF">G2W53_019277</name>
</gene>
<evidence type="ECO:0000313" key="12">
    <source>
        <dbReference type="Proteomes" id="UP000634136"/>
    </source>
</evidence>
<dbReference type="Gene3D" id="1.20.1280.290">
    <property type="match status" value="2"/>
</dbReference>
<dbReference type="GO" id="GO:0051260">
    <property type="term" value="P:protein homooligomerization"/>
    <property type="evidence" value="ECO:0007669"/>
    <property type="project" value="UniProtKB-ARBA"/>
</dbReference>
<accession>A0A834TU45</accession>
<protein>
    <recommendedName>
        <fullName evidence="9">Bidirectional sugar transporter SWEET</fullName>
    </recommendedName>
</protein>
<organism evidence="11 12">
    <name type="scientific">Senna tora</name>
    <dbReference type="NCBI Taxonomy" id="362788"/>
    <lineage>
        <taxon>Eukaryota</taxon>
        <taxon>Viridiplantae</taxon>
        <taxon>Streptophyta</taxon>
        <taxon>Embryophyta</taxon>
        <taxon>Tracheophyta</taxon>
        <taxon>Spermatophyta</taxon>
        <taxon>Magnoliopsida</taxon>
        <taxon>eudicotyledons</taxon>
        <taxon>Gunneridae</taxon>
        <taxon>Pentapetalae</taxon>
        <taxon>rosids</taxon>
        <taxon>fabids</taxon>
        <taxon>Fabales</taxon>
        <taxon>Fabaceae</taxon>
        <taxon>Caesalpinioideae</taxon>
        <taxon>Cassia clade</taxon>
        <taxon>Senna</taxon>
    </lineage>
</organism>
<feature type="transmembrane region" description="Helical" evidence="9">
    <location>
        <begin position="103"/>
        <end position="126"/>
    </location>
</feature>
<feature type="transmembrane region" description="Helical" evidence="9">
    <location>
        <begin position="47"/>
        <end position="65"/>
    </location>
</feature>
<dbReference type="OrthoDB" id="409725at2759"/>
<dbReference type="PANTHER" id="PTHR10791">
    <property type="entry name" value="RAG1-ACTIVATING PROTEIN 1"/>
    <property type="match status" value="1"/>
</dbReference>
<keyword evidence="8 9" id="KW-0472">Membrane</keyword>
<keyword evidence="3 9" id="KW-0813">Transport</keyword>
<feature type="transmembrane region" description="Helical" evidence="9">
    <location>
        <begin position="165"/>
        <end position="187"/>
    </location>
</feature>
<feature type="transmembrane region" description="Helical" evidence="9">
    <location>
        <begin position="71"/>
        <end position="94"/>
    </location>
</feature>
<proteinExistence type="inferred from homology"/>
<dbReference type="Proteomes" id="UP000634136">
    <property type="component" value="Unassembled WGS sequence"/>
</dbReference>
<evidence type="ECO:0000256" key="2">
    <source>
        <dbReference type="ARBA" id="ARBA00007809"/>
    </source>
</evidence>
<comment type="function">
    <text evidence="9">Mediates both low-affinity uptake and efflux of sugar across the membrane.</text>
</comment>
<keyword evidence="4 9" id="KW-0762">Sugar transport</keyword>
<evidence type="ECO:0000256" key="9">
    <source>
        <dbReference type="RuleBase" id="RU910715"/>
    </source>
</evidence>
<comment type="caution">
    <text evidence="11">The sequence shown here is derived from an EMBL/GenBank/DDBJ whole genome shotgun (WGS) entry which is preliminary data.</text>
</comment>
<evidence type="ECO:0000256" key="3">
    <source>
        <dbReference type="ARBA" id="ARBA00022448"/>
    </source>
</evidence>
<evidence type="ECO:0000256" key="1">
    <source>
        <dbReference type="ARBA" id="ARBA00004127"/>
    </source>
</evidence>
<sequence>MTASADIARTVVGILGNIISGFLFLSPVPTFVRICKKGSVEQYSATPYLATLVNCMVWTLYGLPIVHPHSILVVTINGSGCVIELVYIALFLIYSQRKQRIKVLVWLLIELLFIFTLTLLTLLLAHSHKKRSSIVGTVCIVFNIMMYASPLAIMKVVITSKSVEFMPFFLSLASFGNGVAWTTYALIRFDPFITIPNGLGTLLSVAQLLLYATYYNSTKRIIAERKAQAQGQLGLAEVVVRNGTHDPRTNTNRIDAAPNAPVSNVNPK</sequence>
<dbReference type="AlphaFoldDB" id="A0A834TU45"/>
<evidence type="ECO:0000256" key="6">
    <source>
        <dbReference type="ARBA" id="ARBA00022737"/>
    </source>
</evidence>
<reference evidence="11" key="1">
    <citation type="submission" date="2020-09" db="EMBL/GenBank/DDBJ databases">
        <title>Genome-Enabled Discovery of Anthraquinone Biosynthesis in Senna tora.</title>
        <authorList>
            <person name="Kang S.-H."/>
            <person name="Pandey R.P."/>
            <person name="Lee C.-M."/>
            <person name="Sim J.-S."/>
            <person name="Jeong J.-T."/>
            <person name="Choi B.-S."/>
            <person name="Jung M."/>
            <person name="Ginzburg D."/>
            <person name="Zhao K."/>
            <person name="Won S.Y."/>
            <person name="Oh T.-J."/>
            <person name="Yu Y."/>
            <person name="Kim N.-H."/>
            <person name="Lee O.R."/>
            <person name="Lee T.-H."/>
            <person name="Bashyal P."/>
            <person name="Kim T.-S."/>
            <person name="Lee W.-H."/>
            <person name="Kawkins C."/>
            <person name="Kim C.-K."/>
            <person name="Kim J.S."/>
            <person name="Ahn B.O."/>
            <person name="Rhee S.Y."/>
            <person name="Sohng J.K."/>
        </authorList>
    </citation>
    <scope>NUCLEOTIDE SEQUENCE</scope>
    <source>
        <tissue evidence="11">Leaf</tissue>
    </source>
</reference>
<keyword evidence="12" id="KW-1185">Reference proteome</keyword>
<evidence type="ECO:0000256" key="7">
    <source>
        <dbReference type="ARBA" id="ARBA00022989"/>
    </source>
</evidence>
<feature type="transmembrane region" description="Helical" evidence="9">
    <location>
        <begin position="132"/>
        <end position="153"/>
    </location>
</feature>
<keyword evidence="7 9" id="KW-1133">Transmembrane helix</keyword>
<dbReference type="PANTHER" id="PTHR10791:SF130">
    <property type="entry name" value="BIDIRECTIONAL SUGAR TRANSPORTER SWEET6-RELATED"/>
    <property type="match status" value="1"/>
</dbReference>
<dbReference type="FunFam" id="1.20.1280.290:FF:000001">
    <property type="entry name" value="Bidirectional sugar transporter SWEET"/>
    <property type="match status" value="1"/>
</dbReference>